<evidence type="ECO:0000256" key="7">
    <source>
        <dbReference type="SAM" id="Phobius"/>
    </source>
</evidence>
<comment type="subcellular location">
    <subcellularLocation>
        <location evidence="1">Cell inner membrane</location>
    </subcellularLocation>
</comment>
<sequence length="297" mass="33160">MFDRLKAIPILSAIFFVNMLFRWVSLTSIWKLGECLGSLCYHLMSERRSVIETNLTIVSQATGNFSPNKQLVKAVFQRNCANLTCSLKTYGMTPEQLADYVTIDISPEFSQAIHSGKGAILCLAHMGNWEILTKIAPLVEPSPKQFGAVYRPLDSKTADHYVAKQREKYGCQMFSKKAGVSTLSNFIRNGGILGILADQRAGKARKTNRPFFGVDSARSKLPAVLHLRTGAPLFTVAVSSPKDGRWLIEIKKLPKASHDSESILSTITAGYESAFSEHLLDVFWMHRYWKIKGNSPR</sequence>
<dbReference type="Pfam" id="PF03279">
    <property type="entry name" value="Lip_A_acyltrans"/>
    <property type="match status" value="1"/>
</dbReference>
<protein>
    <submittedName>
        <fullName evidence="8">Lysophospholipid acyltransferase family protein</fullName>
    </submittedName>
</protein>
<evidence type="ECO:0000256" key="3">
    <source>
        <dbReference type="ARBA" id="ARBA00022519"/>
    </source>
</evidence>
<keyword evidence="3" id="KW-0997">Cell inner membrane</keyword>
<evidence type="ECO:0000313" key="8">
    <source>
        <dbReference type="EMBL" id="MFD2277301.1"/>
    </source>
</evidence>
<keyword evidence="5 7" id="KW-0472">Membrane</keyword>
<dbReference type="CDD" id="cd07984">
    <property type="entry name" value="LPLAT_LABLAT-like"/>
    <property type="match status" value="1"/>
</dbReference>
<organism evidence="8 9">
    <name type="scientific">Rubritalea spongiae</name>
    <dbReference type="NCBI Taxonomy" id="430797"/>
    <lineage>
        <taxon>Bacteria</taxon>
        <taxon>Pseudomonadati</taxon>
        <taxon>Verrucomicrobiota</taxon>
        <taxon>Verrucomicrobiia</taxon>
        <taxon>Verrucomicrobiales</taxon>
        <taxon>Rubritaleaceae</taxon>
        <taxon>Rubritalea</taxon>
    </lineage>
</organism>
<dbReference type="RefSeq" id="WP_377093913.1">
    <property type="nucleotide sequence ID" value="NZ_JBHSJM010000001.1"/>
</dbReference>
<reference evidence="9" key="1">
    <citation type="journal article" date="2019" name="Int. J. Syst. Evol. Microbiol.">
        <title>The Global Catalogue of Microorganisms (GCM) 10K type strain sequencing project: providing services to taxonomists for standard genome sequencing and annotation.</title>
        <authorList>
            <consortium name="The Broad Institute Genomics Platform"/>
            <consortium name="The Broad Institute Genome Sequencing Center for Infectious Disease"/>
            <person name="Wu L."/>
            <person name="Ma J."/>
        </authorList>
    </citation>
    <scope>NUCLEOTIDE SEQUENCE [LARGE SCALE GENOMIC DNA]</scope>
    <source>
        <strain evidence="9">JCM 16545</strain>
    </source>
</reference>
<keyword evidence="6 8" id="KW-0012">Acyltransferase</keyword>
<dbReference type="GO" id="GO:0016746">
    <property type="term" value="F:acyltransferase activity"/>
    <property type="evidence" value="ECO:0007669"/>
    <property type="project" value="UniProtKB-KW"/>
</dbReference>
<keyword evidence="7" id="KW-0812">Transmembrane</keyword>
<evidence type="ECO:0000313" key="9">
    <source>
        <dbReference type="Proteomes" id="UP001597297"/>
    </source>
</evidence>
<evidence type="ECO:0000256" key="6">
    <source>
        <dbReference type="ARBA" id="ARBA00023315"/>
    </source>
</evidence>
<keyword evidence="2" id="KW-1003">Cell membrane</keyword>
<evidence type="ECO:0000256" key="5">
    <source>
        <dbReference type="ARBA" id="ARBA00023136"/>
    </source>
</evidence>
<keyword evidence="7" id="KW-1133">Transmembrane helix</keyword>
<proteinExistence type="predicted"/>
<dbReference type="PANTHER" id="PTHR30606">
    <property type="entry name" value="LIPID A BIOSYNTHESIS LAUROYL ACYLTRANSFERASE"/>
    <property type="match status" value="1"/>
</dbReference>
<keyword evidence="9" id="KW-1185">Reference proteome</keyword>
<evidence type="ECO:0000256" key="1">
    <source>
        <dbReference type="ARBA" id="ARBA00004533"/>
    </source>
</evidence>
<evidence type="ECO:0000256" key="2">
    <source>
        <dbReference type="ARBA" id="ARBA00022475"/>
    </source>
</evidence>
<comment type="caution">
    <text evidence="8">The sequence shown here is derived from an EMBL/GenBank/DDBJ whole genome shotgun (WGS) entry which is preliminary data.</text>
</comment>
<dbReference type="PANTHER" id="PTHR30606:SF10">
    <property type="entry name" value="PHOSPHATIDYLINOSITOL MANNOSIDE ACYLTRANSFERASE"/>
    <property type="match status" value="1"/>
</dbReference>
<keyword evidence="4" id="KW-0808">Transferase</keyword>
<accession>A0ABW5E490</accession>
<evidence type="ECO:0000256" key="4">
    <source>
        <dbReference type="ARBA" id="ARBA00022679"/>
    </source>
</evidence>
<dbReference type="Proteomes" id="UP001597297">
    <property type="component" value="Unassembled WGS sequence"/>
</dbReference>
<dbReference type="InterPro" id="IPR004960">
    <property type="entry name" value="LipA_acyltrans"/>
</dbReference>
<gene>
    <name evidence="8" type="ORF">ACFSQZ_12540</name>
</gene>
<name>A0ABW5E490_9BACT</name>
<feature type="transmembrane region" description="Helical" evidence="7">
    <location>
        <begin position="7"/>
        <end position="30"/>
    </location>
</feature>
<dbReference type="EMBL" id="JBHUJC010000041">
    <property type="protein sequence ID" value="MFD2277301.1"/>
    <property type="molecule type" value="Genomic_DNA"/>
</dbReference>